<dbReference type="Pfam" id="PF00248">
    <property type="entry name" value="Aldo_ket_red"/>
    <property type="match status" value="1"/>
</dbReference>
<name>A0ABS6ASW3_9NOCA</name>
<dbReference type="PRINTS" id="PR00069">
    <property type="entry name" value="ALDKETRDTASE"/>
</dbReference>
<gene>
    <name evidence="3" type="ORF">KO481_06285</name>
</gene>
<keyword evidence="4" id="KW-1185">Reference proteome</keyword>
<comment type="caution">
    <text evidence="3">The sequence shown here is derived from an EMBL/GenBank/DDBJ whole genome shotgun (WGS) entry which is preliminary data.</text>
</comment>
<dbReference type="PANTHER" id="PTHR43625:SF40">
    <property type="entry name" value="ALDO-KETO REDUCTASE YAKC [NADP(+)]"/>
    <property type="match status" value="1"/>
</dbReference>
<protein>
    <submittedName>
        <fullName evidence="3">Aldo/keto reductase</fullName>
    </submittedName>
</protein>
<dbReference type="InterPro" id="IPR036812">
    <property type="entry name" value="NAD(P)_OxRdtase_dom_sf"/>
</dbReference>
<evidence type="ECO:0000256" key="1">
    <source>
        <dbReference type="ARBA" id="ARBA00023002"/>
    </source>
</evidence>
<dbReference type="RefSeq" id="WP_215916055.1">
    <property type="nucleotide sequence ID" value="NZ_JAHKNI010000002.1"/>
</dbReference>
<dbReference type="CDD" id="cd19088">
    <property type="entry name" value="AKR_AKR13B1"/>
    <property type="match status" value="1"/>
</dbReference>
<keyword evidence="1" id="KW-0560">Oxidoreductase</keyword>
<dbReference type="InterPro" id="IPR020471">
    <property type="entry name" value="AKR"/>
</dbReference>
<evidence type="ECO:0000259" key="2">
    <source>
        <dbReference type="Pfam" id="PF00248"/>
    </source>
</evidence>
<dbReference type="EMBL" id="JAHKNI010000002">
    <property type="protein sequence ID" value="MBU3061129.1"/>
    <property type="molecule type" value="Genomic_DNA"/>
</dbReference>
<organism evidence="3 4">
    <name type="scientific">Nocardia albiluteola</name>
    <dbReference type="NCBI Taxonomy" id="2842303"/>
    <lineage>
        <taxon>Bacteria</taxon>
        <taxon>Bacillati</taxon>
        <taxon>Actinomycetota</taxon>
        <taxon>Actinomycetes</taxon>
        <taxon>Mycobacteriales</taxon>
        <taxon>Nocardiaceae</taxon>
        <taxon>Nocardia</taxon>
    </lineage>
</organism>
<feature type="domain" description="NADP-dependent oxidoreductase" evidence="2">
    <location>
        <begin position="23"/>
        <end position="297"/>
    </location>
</feature>
<evidence type="ECO:0000313" key="4">
    <source>
        <dbReference type="Proteomes" id="UP000733379"/>
    </source>
</evidence>
<accession>A0ABS6ASW3</accession>
<dbReference type="SUPFAM" id="SSF51430">
    <property type="entry name" value="NAD(P)-linked oxidoreductase"/>
    <property type="match status" value="1"/>
</dbReference>
<dbReference type="Gene3D" id="3.20.20.100">
    <property type="entry name" value="NADP-dependent oxidoreductase domain"/>
    <property type="match status" value="1"/>
</dbReference>
<dbReference type="PANTHER" id="PTHR43625">
    <property type="entry name" value="AFLATOXIN B1 ALDEHYDE REDUCTASE"/>
    <property type="match status" value="1"/>
</dbReference>
<sequence>MAAHQEISAPGGTGRLGDVRVARIGYGAMQLADHHGRTYDKQAATAVLRRAVERGVNHIDTAQFYGAGVVNDLIRGALAPYPEDLVLATKVGAVYDEAARLLAAQRPRELREQVEANLKALGVHTLGVVNLRRTDMPPGIIAEGDQIVDLDDQLAELIALRDEGKIAGIGLSHVDTDQLRRALPAGVVCVQNMYNMLARSAEPVLDLCRAHSIAWVPYFPLGSAFEGLAKVTDHPAVREAAAALDATPAQIGLAWQLAHYTNTLLIPGTSNIAHLDENLAAGDVVLPPDLIATLDSIA</sequence>
<evidence type="ECO:0000313" key="3">
    <source>
        <dbReference type="EMBL" id="MBU3061129.1"/>
    </source>
</evidence>
<dbReference type="InterPro" id="IPR050791">
    <property type="entry name" value="Aldo-Keto_reductase"/>
</dbReference>
<dbReference type="Proteomes" id="UP000733379">
    <property type="component" value="Unassembled WGS sequence"/>
</dbReference>
<reference evidence="3 4" key="1">
    <citation type="submission" date="2021-06" db="EMBL/GenBank/DDBJ databases">
        <title>Actinomycetes sequencing.</title>
        <authorList>
            <person name="Shan Q."/>
        </authorList>
    </citation>
    <scope>NUCLEOTIDE SEQUENCE [LARGE SCALE GENOMIC DNA]</scope>
    <source>
        <strain evidence="3 4">NEAU-G5</strain>
    </source>
</reference>
<proteinExistence type="predicted"/>
<dbReference type="InterPro" id="IPR023210">
    <property type="entry name" value="NADP_OxRdtase_dom"/>
</dbReference>